<reference evidence="3 4" key="1">
    <citation type="submission" date="2021-03" db="EMBL/GenBank/DDBJ databases">
        <authorList>
            <person name="Kanchanasin P."/>
            <person name="Saeng-In P."/>
            <person name="Phongsopitanun W."/>
            <person name="Yuki M."/>
            <person name="Kudo T."/>
            <person name="Ohkuma M."/>
            <person name="Tanasupawat S."/>
        </authorList>
    </citation>
    <scope>NUCLEOTIDE SEQUENCE [LARGE SCALE GENOMIC DNA]</scope>
    <source>
        <strain evidence="3 4">L46</strain>
    </source>
</reference>
<feature type="domain" description="Transposase IS30-like HTH" evidence="2">
    <location>
        <begin position="28"/>
        <end position="70"/>
    </location>
</feature>
<dbReference type="InterPro" id="IPR025246">
    <property type="entry name" value="IS30-like_HTH"/>
</dbReference>
<gene>
    <name evidence="3" type="ORF">J4557_45830</name>
</gene>
<dbReference type="EMBL" id="JAGEOK010000054">
    <property type="protein sequence ID" value="MBO2444852.1"/>
    <property type="molecule type" value="Genomic_DNA"/>
</dbReference>
<feature type="compositionally biased region" description="Basic and acidic residues" evidence="1">
    <location>
        <begin position="66"/>
        <end position="75"/>
    </location>
</feature>
<evidence type="ECO:0000313" key="3">
    <source>
        <dbReference type="EMBL" id="MBO2444852.1"/>
    </source>
</evidence>
<keyword evidence="4" id="KW-1185">Reference proteome</keyword>
<proteinExistence type="predicted"/>
<organism evidence="3 4">
    <name type="scientific">Actinomadura nitritigenes</name>
    <dbReference type="NCBI Taxonomy" id="134602"/>
    <lineage>
        <taxon>Bacteria</taxon>
        <taxon>Bacillati</taxon>
        <taxon>Actinomycetota</taxon>
        <taxon>Actinomycetes</taxon>
        <taxon>Streptosporangiales</taxon>
        <taxon>Thermomonosporaceae</taxon>
        <taxon>Actinomadura</taxon>
    </lineage>
</organism>
<name>A0ABS3RF41_9ACTN</name>
<accession>A0ABS3RF41</accession>
<feature type="region of interest" description="Disordered" evidence="1">
    <location>
        <begin position="1"/>
        <end position="75"/>
    </location>
</feature>
<dbReference type="Proteomes" id="UP000666915">
    <property type="component" value="Unassembled WGS sequence"/>
</dbReference>
<dbReference type="Pfam" id="PF13936">
    <property type="entry name" value="HTH_38"/>
    <property type="match status" value="1"/>
</dbReference>
<evidence type="ECO:0000259" key="2">
    <source>
        <dbReference type="Pfam" id="PF13936"/>
    </source>
</evidence>
<protein>
    <submittedName>
        <fullName evidence="3">Helix-turn-helix domain-containing protein</fullName>
    </submittedName>
</protein>
<comment type="caution">
    <text evidence="3">The sequence shown here is derived from an EMBL/GenBank/DDBJ whole genome shotgun (WGS) entry which is preliminary data.</text>
</comment>
<sequence length="75" mass="8163">MLGAPTHHVRRHLAQTGGIRHQSPRRSAKHLSCAEREEISHGMAAGESARSMARRLGRAAPTISRETARNGGRDT</sequence>
<evidence type="ECO:0000313" key="4">
    <source>
        <dbReference type="Proteomes" id="UP000666915"/>
    </source>
</evidence>
<evidence type="ECO:0000256" key="1">
    <source>
        <dbReference type="SAM" id="MobiDB-lite"/>
    </source>
</evidence>